<gene>
    <name evidence="5" type="ORF">GYA93_14010</name>
</gene>
<dbReference type="CDD" id="cd07377">
    <property type="entry name" value="WHTH_GntR"/>
    <property type="match status" value="1"/>
</dbReference>
<dbReference type="SUPFAM" id="SSF46785">
    <property type="entry name" value="Winged helix' DNA-binding domain"/>
    <property type="match status" value="1"/>
</dbReference>
<dbReference type="SMART" id="SM00345">
    <property type="entry name" value="HTH_GNTR"/>
    <property type="match status" value="1"/>
</dbReference>
<proteinExistence type="predicted"/>
<dbReference type="Gene3D" id="1.10.10.10">
    <property type="entry name" value="Winged helix-like DNA-binding domain superfamily/Winged helix DNA-binding domain"/>
    <property type="match status" value="1"/>
</dbReference>
<keyword evidence="2" id="KW-0238">DNA-binding</keyword>
<accession>A0A7K3LT36</accession>
<dbReference type="InterPro" id="IPR008920">
    <property type="entry name" value="TF_FadR/GntR_C"/>
</dbReference>
<dbReference type="Pfam" id="PF00392">
    <property type="entry name" value="GntR"/>
    <property type="match status" value="1"/>
</dbReference>
<name>A0A7K3LT36_9ACTN</name>
<dbReference type="EMBL" id="JAADZU010000044">
    <property type="protein sequence ID" value="NDK90687.1"/>
    <property type="molecule type" value="Genomic_DNA"/>
</dbReference>
<keyword evidence="6" id="KW-1185">Reference proteome</keyword>
<dbReference type="InterPro" id="IPR036390">
    <property type="entry name" value="WH_DNA-bd_sf"/>
</dbReference>
<keyword evidence="3" id="KW-0804">Transcription</keyword>
<organism evidence="5 6">
    <name type="scientific">Gordonia desulfuricans</name>
    <dbReference type="NCBI Taxonomy" id="89051"/>
    <lineage>
        <taxon>Bacteria</taxon>
        <taxon>Bacillati</taxon>
        <taxon>Actinomycetota</taxon>
        <taxon>Actinomycetes</taxon>
        <taxon>Mycobacteriales</taxon>
        <taxon>Gordoniaceae</taxon>
        <taxon>Gordonia</taxon>
    </lineage>
</organism>
<evidence type="ECO:0000256" key="2">
    <source>
        <dbReference type="ARBA" id="ARBA00023125"/>
    </source>
</evidence>
<evidence type="ECO:0000259" key="4">
    <source>
        <dbReference type="PROSITE" id="PS50949"/>
    </source>
</evidence>
<dbReference type="SMART" id="SM00895">
    <property type="entry name" value="FCD"/>
    <property type="match status" value="1"/>
</dbReference>
<dbReference type="Gene3D" id="1.20.120.530">
    <property type="entry name" value="GntR ligand-binding domain-like"/>
    <property type="match status" value="1"/>
</dbReference>
<dbReference type="SUPFAM" id="SSF48008">
    <property type="entry name" value="GntR ligand-binding domain-like"/>
    <property type="match status" value="1"/>
</dbReference>
<dbReference type="RefSeq" id="WP_083533789.1">
    <property type="nucleotide sequence ID" value="NZ_JAADZU010000044.1"/>
</dbReference>
<dbReference type="Pfam" id="PF07729">
    <property type="entry name" value="FCD"/>
    <property type="match status" value="1"/>
</dbReference>
<sequence>MSRRMPNRLVTRLAQVRSHSGHPNVEEELRRLILSGDAPPGTQIPPGEVADVFKVSPIPVREALKTLVGEGLVVHQRNAGYRVSTLSAEELTEIYFVRGVLEQAALARAVELIDDDAIASARECHEQLLTATKFHDGKSFHDLTRRFHSSLTTPCAMPRLLSMLDSTWNLTEPSQIMRDVGEATQQALNDDHAALLDAFGQRDTALILEIAKVHHSRLQAAILESVAHRTDAVDDW</sequence>
<dbReference type="PANTHER" id="PTHR43537">
    <property type="entry name" value="TRANSCRIPTIONAL REGULATOR, GNTR FAMILY"/>
    <property type="match status" value="1"/>
</dbReference>
<dbReference type="PROSITE" id="PS50949">
    <property type="entry name" value="HTH_GNTR"/>
    <property type="match status" value="1"/>
</dbReference>
<reference evidence="5 6" key="1">
    <citation type="submission" date="2020-01" db="EMBL/GenBank/DDBJ databases">
        <title>Investigation of new actinobacteria for the biodesulphurisation of diesel fuel.</title>
        <authorList>
            <person name="Athi Narayanan S.M."/>
        </authorList>
    </citation>
    <scope>NUCLEOTIDE SEQUENCE [LARGE SCALE GENOMIC DNA]</scope>
    <source>
        <strain evidence="5 6">213E</strain>
    </source>
</reference>
<evidence type="ECO:0000313" key="6">
    <source>
        <dbReference type="Proteomes" id="UP000466307"/>
    </source>
</evidence>
<feature type="domain" description="HTH gntR-type" evidence="4">
    <location>
        <begin position="19"/>
        <end position="86"/>
    </location>
</feature>
<dbReference type="AlphaFoldDB" id="A0A7K3LT36"/>
<dbReference type="InterPro" id="IPR000524">
    <property type="entry name" value="Tscrpt_reg_HTH_GntR"/>
</dbReference>
<comment type="caution">
    <text evidence="5">The sequence shown here is derived from an EMBL/GenBank/DDBJ whole genome shotgun (WGS) entry which is preliminary data.</text>
</comment>
<keyword evidence="1" id="KW-0805">Transcription regulation</keyword>
<protein>
    <submittedName>
        <fullName evidence="5">GntR family transcriptional regulator</fullName>
    </submittedName>
</protein>
<dbReference type="GO" id="GO:0003677">
    <property type="term" value="F:DNA binding"/>
    <property type="evidence" value="ECO:0007669"/>
    <property type="project" value="UniProtKB-KW"/>
</dbReference>
<dbReference type="PANTHER" id="PTHR43537:SF24">
    <property type="entry name" value="GLUCONATE OPERON TRANSCRIPTIONAL REPRESSOR"/>
    <property type="match status" value="1"/>
</dbReference>
<evidence type="ECO:0000256" key="1">
    <source>
        <dbReference type="ARBA" id="ARBA00023015"/>
    </source>
</evidence>
<dbReference type="InterPro" id="IPR036388">
    <property type="entry name" value="WH-like_DNA-bd_sf"/>
</dbReference>
<dbReference type="InterPro" id="IPR011711">
    <property type="entry name" value="GntR_C"/>
</dbReference>
<evidence type="ECO:0000256" key="3">
    <source>
        <dbReference type="ARBA" id="ARBA00023163"/>
    </source>
</evidence>
<evidence type="ECO:0000313" key="5">
    <source>
        <dbReference type="EMBL" id="NDK90687.1"/>
    </source>
</evidence>
<dbReference type="GO" id="GO:0003700">
    <property type="term" value="F:DNA-binding transcription factor activity"/>
    <property type="evidence" value="ECO:0007669"/>
    <property type="project" value="InterPro"/>
</dbReference>
<dbReference type="Proteomes" id="UP000466307">
    <property type="component" value="Unassembled WGS sequence"/>
</dbReference>